<evidence type="ECO:0000313" key="9">
    <source>
        <dbReference type="Proteomes" id="UP000031829"/>
    </source>
</evidence>
<evidence type="ECO:0000256" key="3">
    <source>
        <dbReference type="ARBA" id="ARBA00022723"/>
    </source>
</evidence>
<dbReference type="PANTHER" id="PTHR46696">
    <property type="entry name" value="P450, PUTATIVE (EUROFUNG)-RELATED"/>
    <property type="match status" value="1"/>
</dbReference>
<protein>
    <submittedName>
        <fullName evidence="8">Cytochrome P450 family protein</fullName>
    </submittedName>
</protein>
<dbReference type="FunFam" id="1.10.630.10:FF:000018">
    <property type="entry name" value="Cytochrome P450 monooxygenase"/>
    <property type="match status" value="1"/>
</dbReference>
<evidence type="ECO:0000256" key="5">
    <source>
        <dbReference type="ARBA" id="ARBA00023004"/>
    </source>
</evidence>
<dbReference type="GO" id="GO:0004497">
    <property type="term" value="F:monooxygenase activity"/>
    <property type="evidence" value="ECO:0007669"/>
    <property type="project" value="UniProtKB-KW"/>
</dbReference>
<reference evidence="8 9" key="1">
    <citation type="journal article" date="2015" name="Genome Announc.">
        <title>Complete genome sequences for 35 biothreat assay-relevant bacillus species.</title>
        <authorList>
            <person name="Johnson S.L."/>
            <person name="Daligault H.E."/>
            <person name="Davenport K.W."/>
            <person name="Jaissle J."/>
            <person name="Frey K.G."/>
            <person name="Ladner J.T."/>
            <person name="Broomall S.M."/>
            <person name="Bishop-Lilly K.A."/>
            <person name="Bruce D.C."/>
            <person name="Gibbons H.S."/>
            <person name="Coyne S.R."/>
            <person name="Lo C.C."/>
            <person name="Meincke L."/>
            <person name="Munk A.C."/>
            <person name="Koroleva G.I."/>
            <person name="Rosenzweig C.N."/>
            <person name="Palacios G.F."/>
            <person name="Redden C.L."/>
            <person name="Minogue T.D."/>
            <person name="Chain P.S."/>
        </authorList>
    </citation>
    <scope>NUCLEOTIDE SEQUENCE [LARGE SCALE GENOMIC DNA]</scope>
    <source>
        <strain evidence="9">ATCC 14581 / DSM 32 / JCM 2506 / NBRC 15308 / NCIMB 9376 / NCTC 10342 / NRRL B-14308 / VKM B-512</strain>
    </source>
</reference>
<organism evidence="8 9">
    <name type="scientific">Priestia megaterium (strain ATCC 14581 / DSM 32 / CCUG 1817 / JCM 2506 / NBRC 15308 / NCIMB 9376 / NCTC 10342 / NRRL B-14308 / VKM B-512 / Ford 19)</name>
    <name type="common">Bacillus megaterium</name>
    <dbReference type="NCBI Taxonomy" id="1348623"/>
    <lineage>
        <taxon>Bacteria</taxon>
        <taxon>Bacillati</taxon>
        <taxon>Bacillota</taxon>
        <taxon>Bacilli</taxon>
        <taxon>Bacillales</taxon>
        <taxon>Bacillaceae</taxon>
        <taxon>Priestia</taxon>
    </lineage>
</organism>
<keyword evidence="3 7" id="KW-0479">Metal-binding</keyword>
<dbReference type="InterPro" id="IPR017972">
    <property type="entry name" value="Cyt_P450_CS"/>
</dbReference>
<dbReference type="GeneID" id="93642389"/>
<dbReference type="KEGG" id="bmeg:BG04_4382"/>
<accession>A0A0B6A7U2</accession>
<keyword evidence="4 7" id="KW-0560">Oxidoreductase</keyword>
<dbReference type="GO" id="GO:0016705">
    <property type="term" value="F:oxidoreductase activity, acting on paired donors, with incorporation or reduction of molecular oxygen"/>
    <property type="evidence" value="ECO:0007669"/>
    <property type="project" value="InterPro"/>
</dbReference>
<dbReference type="PANTHER" id="PTHR46696:SF1">
    <property type="entry name" value="CYTOCHROME P450 YJIB-RELATED"/>
    <property type="match status" value="1"/>
</dbReference>
<dbReference type="Gene3D" id="1.10.630.10">
    <property type="entry name" value="Cytochrome P450"/>
    <property type="match status" value="1"/>
</dbReference>
<dbReference type="InterPro" id="IPR036396">
    <property type="entry name" value="Cyt_P450_sf"/>
</dbReference>
<dbReference type="InterPro" id="IPR002397">
    <property type="entry name" value="Cyt_P450_B"/>
</dbReference>
<dbReference type="InterPro" id="IPR001128">
    <property type="entry name" value="Cyt_P450"/>
</dbReference>
<evidence type="ECO:0000256" key="6">
    <source>
        <dbReference type="ARBA" id="ARBA00023033"/>
    </source>
</evidence>
<keyword evidence="6 7" id="KW-0503">Monooxygenase</keyword>
<dbReference type="PRINTS" id="PR00359">
    <property type="entry name" value="BP450"/>
</dbReference>
<evidence type="ECO:0000256" key="2">
    <source>
        <dbReference type="ARBA" id="ARBA00022617"/>
    </source>
</evidence>
<comment type="similarity">
    <text evidence="1 7">Belongs to the cytochrome P450 family.</text>
</comment>
<dbReference type="PROSITE" id="PS00086">
    <property type="entry name" value="CYTOCHROME_P450"/>
    <property type="match status" value="1"/>
</dbReference>
<keyword evidence="5 7" id="KW-0408">Iron</keyword>
<name>A0A0B6A7U2_PRIM2</name>
<keyword evidence="2 7" id="KW-0349">Heme</keyword>
<proteinExistence type="inferred from homology"/>
<dbReference type="AlphaFoldDB" id="A0A0B6A7U2"/>
<dbReference type="Proteomes" id="UP000031829">
    <property type="component" value="Chromosome"/>
</dbReference>
<dbReference type="CDD" id="cd11032">
    <property type="entry name" value="P450_EryK-like"/>
    <property type="match status" value="1"/>
</dbReference>
<evidence type="ECO:0000313" key="8">
    <source>
        <dbReference type="EMBL" id="AJI20970.1"/>
    </source>
</evidence>
<dbReference type="GO" id="GO:0005506">
    <property type="term" value="F:iron ion binding"/>
    <property type="evidence" value="ECO:0007669"/>
    <property type="project" value="InterPro"/>
</dbReference>
<sequence>MNPKAVKRENRYANLIPMQEIKSVEQQLYPFDIYNSLRQEAPIRYDESRNCWDVFDYETVKYILKNPSLFSSKRAMEERQESILMMDPPKHTKLRNLVNKAFTPRAIQHLEGHIEEIADYLLDEVSSKEKFDIVEDFAGPLPIIVIAELLGVPIQDRALFKKYSDDLVSGAENNSDEAFAKMMQKRNEGVIFLQGYFKEIIAERQQNKQEDLISLLLEAEIDGEHLTEEEVLGFCILLLVAGNETTTNLITNGVRYMTEDVDVQNEVRRDISLVPNLVEETLRYYPPIQAIGRIAAEDVELGECKIKRGQQVISWAASANRDSAKFEWPDTFVVHRKTNPHVSFGFGIHFCLGAPLARMEGKIAFTKLLEKGGFSKVQNQSLKPIDSPFVFGVKKYEIAFNNA</sequence>
<dbReference type="Pfam" id="PF00067">
    <property type="entry name" value="p450"/>
    <property type="match status" value="1"/>
</dbReference>
<dbReference type="GO" id="GO:0020037">
    <property type="term" value="F:heme binding"/>
    <property type="evidence" value="ECO:0007669"/>
    <property type="project" value="InterPro"/>
</dbReference>
<dbReference type="PATRIC" id="fig|592022.4.peg.1980"/>
<dbReference type="PRINTS" id="PR00385">
    <property type="entry name" value="P450"/>
</dbReference>
<gene>
    <name evidence="8" type="ORF">BG04_4382</name>
</gene>
<evidence type="ECO:0000256" key="1">
    <source>
        <dbReference type="ARBA" id="ARBA00010617"/>
    </source>
</evidence>
<dbReference type="SUPFAM" id="SSF48264">
    <property type="entry name" value="Cytochrome P450"/>
    <property type="match status" value="1"/>
</dbReference>
<dbReference type="RefSeq" id="WP_013082916.1">
    <property type="nucleotide sequence ID" value="NZ_BCVB01000005.1"/>
</dbReference>
<dbReference type="HOGENOM" id="CLU_033716_0_2_9"/>
<evidence type="ECO:0000256" key="7">
    <source>
        <dbReference type="RuleBase" id="RU000461"/>
    </source>
</evidence>
<dbReference type="SMR" id="A0A0B6A7U2"/>
<evidence type="ECO:0000256" key="4">
    <source>
        <dbReference type="ARBA" id="ARBA00023002"/>
    </source>
</evidence>
<dbReference type="EMBL" id="CP009920">
    <property type="protein sequence ID" value="AJI20970.1"/>
    <property type="molecule type" value="Genomic_DNA"/>
</dbReference>